<feature type="transmembrane region" description="Helical" evidence="2">
    <location>
        <begin position="471"/>
        <end position="497"/>
    </location>
</feature>
<feature type="transmembrane region" description="Helical" evidence="2">
    <location>
        <begin position="380"/>
        <end position="399"/>
    </location>
</feature>
<keyword evidence="2" id="KW-0812">Transmembrane</keyword>
<evidence type="ECO:0008006" key="5">
    <source>
        <dbReference type="Google" id="ProtNLM"/>
    </source>
</evidence>
<evidence type="ECO:0000313" key="4">
    <source>
        <dbReference type="Proteomes" id="UP000193411"/>
    </source>
</evidence>
<accession>A0A1Y2I5V1</accession>
<feature type="transmembrane region" description="Helical" evidence="2">
    <location>
        <begin position="263"/>
        <end position="286"/>
    </location>
</feature>
<evidence type="ECO:0000256" key="1">
    <source>
        <dbReference type="SAM" id="MobiDB-lite"/>
    </source>
</evidence>
<feature type="transmembrane region" description="Helical" evidence="2">
    <location>
        <begin position="189"/>
        <end position="210"/>
    </location>
</feature>
<evidence type="ECO:0000313" key="3">
    <source>
        <dbReference type="EMBL" id="ORZ41421.1"/>
    </source>
</evidence>
<protein>
    <recommendedName>
        <fullName evidence="5">Heparan-alpha-glucosaminide N-acetyltransferase catalytic domain-containing protein</fullName>
    </recommendedName>
</protein>
<evidence type="ECO:0000256" key="2">
    <source>
        <dbReference type="SAM" id="Phobius"/>
    </source>
</evidence>
<feature type="region of interest" description="Disordered" evidence="1">
    <location>
        <begin position="25"/>
        <end position="68"/>
    </location>
</feature>
<dbReference type="Proteomes" id="UP000193411">
    <property type="component" value="Unassembled WGS sequence"/>
</dbReference>
<feature type="transmembrane region" description="Helical" evidence="2">
    <location>
        <begin position="298"/>
        <end position="319"/>
    </location>
</feature>
<comment type="caution">
    <text evidence="3">The sequence shown here is derived from an EMBL/GenBank/DDBJ whole genome shotgun (WGS) entry which is preliminary data.</text>
</comment>
<dbReference type="AlphaFoldDB" id="A0A1Y2I5V1"/>
<feature type="transmembrane region" description="Helical" evidence="2">
    <location>
        <begin position="231"/>
        <end position="251"/>
    </location>
</feature>
<dbReference type="PANTHER" id="PTHR40407">
    <property type="entry name" value="MEMBRANE PROTEIN-LIKE PROTEIN"/>
    <property type="match status" value="1"/>
</dbReference>
<proteinExistence type="predicted"/>
<name>A0A1Y2I5V1_9FUNG</name>
<dbReference type="PANTHER" id="PTHR40407:SF1">
    <property type="entry name" value="HEPARAN-ALPHA-GLUCOSAMINIDE N-ACETYLTRANSFERASE CATALYTIC DOMAIN-CONTAINING PROTEIN"/>
    <property type="match status" value="1"/>
</dbReference>
<sequence length="549" mass="58530">MDAHSPPPSPPSHHLPTDAAASTLVPVTTTPDGGNGNGNGNGKAKAKSRSFGDALNHAHPVPTPHSTVGIKSSPGLVHSESTPLLLHHTIAIPCHLADNPEALSSSELAGSPVLTDANPLPSTIPPRLTRVPAIDLVRGLIIILMSLDHARKYLSPSVTLDPLRPGAEEDWLSPLPTYDHRLSVFGTRVVTHLAAPGFFFLMGLGAVLFARSRVSRGWNTASIVRHGVVRGGVLVALAASVLNDGIMFRGANPSDKQLSGVRLSLGVMYALGVNFMATIPIAVAVLNLTERVSPNRVGAGLAVFAILLSLATEAVVSYYHSAEPALASSSAAAWMLTFVPTTRGILQVMYPVLPWLSPALWGIGYAVLTRGMPTHQLTRINWLFAFACLFPFLVLRAHGGWGNIQVPPPPSSDMTPAADTWTAATGALIRFFTLVKYPPSLAFLLCTLAGIHAILAVAYNPKSVLAAPKYYVSTVLTVYGQSSLFFYLAHVLVYFATGVFIRKCVVEQGLGLAGMFGVWVLGLVGLFFACRRYAAFKHATEPESLWRLF</sequence>
<dbReference type="STRING" id="765915.A0A1Y2I5V1"/>
<dbReference type="OrthoDB" id="2505607at2759"/>
<keyword evidence="2" id="KW-0472">Membrane</keyword>
<organism evidence="3 4">
    <name type="scientific">Catenaria anguillulae PL171</name>
    <dbReference type="NCBI Taxonomy" id="765915"/>
    <lineage>
        <taxon>Eukaryota</taxon>
        <taxon>Fungi</taxon>
        <taxon>Fungi incertae sedis</taxon>
        <taxon>Blastocladiomycota</taxon>
        <taxon>Blastocladiomycetes</taxon>
        <taxon>Blastocladiales</taxon>
        <taxon>Catenariaceae</taxon>
        <taxon>Catenaria</taxon>
    </lineage>
</organism>
<feature type="transmembrane region" description="Helical" evidence="2">
    <location>
        <begin position="509"/>
        <end position="529"/>
    </location>
</feature>
<reference evidence="3 4" key="1">
    <citation type="submission" date="2016-07" db="EMBL/GenBank/DDBJ databases">
        <title>Pervasive Adenine N6-methylation of Active Genes in Fungi.</title>
        <authorList>
            <consortium name="DOE Joint Genome Institute"/>
            <person name="Mondo S.J."/>
            <person name="Dannebaum R.O."/>
            <person name="Kuo R.C."/>
            <person name="Labutti K."/>
            <person name="Haridas S."/>
            <person name="Kuo A."/>
            <person name="Salamov A."/>
            <person name="Ahrendt S.R."/>
            <person name="Lipzen A."/>
            <person name="Sullivan W."/>
            <person name="Andreopoulos W.B."/>
            <person name="Clum A."/>
            <person name="Lindquist E."/>
            <person name="Daum C."/>
            <person name="Ramamoorthy G.K."/>
            <person name="Gryganskyi A."/>
            <person name="Culley D."/>
            <person name="Magnuson J.K."/>
            <person name="James T.Y."/>
            <person name="O'Malley M.A."/>
            <person name="Stajich J.E."/>
            <person name="Spatafora J.W."/>
            <person name="Visel A."/>
            <person name="Grigoriev I.V."/>
        </authorList>
    </citation>
    <scope>NUCLEOTIDE SEQUENCE [LARGE SCALE GENOMIC DNA]</scope>
    <source>
        <strain evidence="3 4">PL171</strain>
    </source>
</reference>
<gene>
    <name evidence="3" type="ORF">BCR44DRAFT_1422795</name>
</gene>
<feature type="transmembrane region" description="Helical" evidence="2">
    <location>
        <begin position="348"/>
        <end position="368"/>
    </location>
</feature>
<dbReference type="EMBL" id="MCFL01000001">
    <property type="protein sequence ID" value="ORZ41421.1"/>
    <property type="molecule type" value="Genomic_DNA"/>
</dbReference>
<keyword evidence="4" id="KW-1185">Reference proteome</keyword>
<keyword evidence="2" id="KW-1133">Transmembrane helix</keyword>
<feature type="transmembrane region" description="Helical" evidence="2">
    <location>
        <begin position="441"/>
        <end position="459"/>
    </location>
</feature>